<evidence type="ECO:0000256" key="6">
    <source>
        <dbReference type="ARBA" id="ARBA00022490"/>
    </source>
</evidence>
<proteinExistence type="inferred from homology"/>
<comment type="similarity">
    <text evidence="4">Belongs to the CEP19 family.</text>
</comment>
<dbReference type="InterPro" id="IPR029412">
    <property type="entry name" value="CEP19"/>
</dbReference>
<protein>
    <recommendedName>
        <fullName evidence="5">Centrosomal protein of 19 kDa</fullName>
    </recommendedName>
</protein>
<feature type="region of interest" description="Disordered" evidence="11">
    <location>
        <begin position="96"/>
        <end position="158"/>
    </location>
</feature>
<dbReference type="Proteomes" id="UP000041254">
    <property type="component" value="Unassembled WGS sequence"/>
</dbReference>
<keyword evidence="9" id="KW-0206">Cytoskeleton</keyword>
<dbReference type="GO" id="GO:0097712">
    <property type="term" value="P:vesicle targeting, trans-Golgi to periciliary membrane compartment"/>
    <property type="evidence" value="ECO:0007669"/>
    <property type="project" value="TreeGrafter"/>
</dbReference>
<dbReference type="PANTHER" id="PTHR31539:SF1">
    <property type="entry name" value="CENTROSOMAL PROTEIN OF 19 KDA"/>
    <property type="match status" value="1"/>
</dbReference>
<feature type="compositionally biased region" description="Basic and acidic residues" evidence="11">
    <location>
        <begin position="178"/>
        <end position="188"/>
    </location>
</feature>
<dbReference type="GO" id="GO:0000922">
    <property type="term" value="C:spindle pole"/>
    <property type="evidence" value="ECO:0007669"/>
    <property type="project" value="TreeGrafter"/>
</dbReference>
<dbReference type="GO" id="GO:0036064">
    <property type="term" value="C:ciliary basal body"/>
    <property type="evidence" value="ECO:0007669"/>
    <property type="project" value="TreeGrafter"/>
</dbReference>
<evidence type="ECO:0000256" key="9">
    <source>
        <dbReference type="ARBA" id="ARBA00023212"/>
    </source>
</evidence>
<accession>A0A0G4FY69</accession>
<dbReference type="GO" id="GO:0034454">
    <property type="term" value="P:microtubule anchoring at centrosome"/>
    <property type="evidence" value="ECO:0007669"/>
    <property type="project" value="TreeGrafter"/>
</dbReference>
<sequence>MPGVVHVDDGATCKARRIGFKHDPPSIVIEMYNPTLGKLQIRPIVLASLQPDSPVDRVERCIRKHFPGHCKGVASEQLTSNIRRLQMSMAGRRPDAGIKLQPLKPSAKEKDDSISPLPRIIPSSINNPSPMIAADDTEGDSRPPLSWIHPQENGKQGDAAAHDFSHVDLNKVSAEELERAKGKMEESFLRNQVKPGDDGFVYDRRVDFDSRGEPPHDSGWDSE</sequence>
<keyword evidence="8" id="KW-0969">Cilium</keyword>
<feature type="region of interest" description="Disordered" evidence="11">
    <location>
        <begin position="178"/>
        <end position="223"/>
    </location>
</feature>
<dbReference type="PANTHER" id="PTHR31539">
    <property type="entry name" value="CENTROSOMAL PROTEIN OF 19K CEP19"/>
    <property type="match status" value="1"/>
</dbReference>
<evidence type="ECO:0000256" key="8">
    <source>
        <dbReference type="ARBA" id="ARBA00023069"/>
    </source>
</evidence>
<feature type="compositionally biased region" description="Basic and acidic residues" evidence="11">
    <location>
        <begin position="195"/>
        <end position="223"/>
    </location>
</feature>
<dbReference type="OMA" id="RMLYQKM"/>
<evidence type="ECO:0000256" key="7">
    <source>
        <dbReference type="ARBA" id="ARBA00022794"/>
    </source>
</evidence>
<name>A0A0G4FY69_VITBC</name>
<gene>
    <name evidence="12" type="ORF">Vbra_16423</name>
</gene>
<feature type="compositionally biased region" description="Low complexity" evidence="11">
    <location>
        <begin position="114"/>
        <end position="132"/>
    </location>
</feature>
<evidence type="ECO:0000256" key="10">
    <source>
        <dbReference type="ARBA" id="ARBA00023273"/>
    </source>
</evidence>
<keyword evidence="10" id="KW-0966">Cell projection</keyword>
<dbReference type="VEuPathDB" id="CryptoDB:Vbra_16423"/>
<keyword evidence="13" id="KW-1185">Reference proteome</keyword>
<dbReference type="OrthoDB" id="300720at2759"/>
<evidence type="ECO:0000256" key="1">
    <source>
        <dbReference type="ARBA" id="ARBA00004114"/>
    </source>
</evidence>
<evidence type="ECO:0000256" key="2">
    <source>
        <dbReference type="ARBA" id="ARBA00004120"/>
    </source>
</evidence>
<evidence type="ECO:0000313" key="13">
    <source>
        <dbReference type="Proteomes" id="UP000041254"/>
    </source>
</evidence>
<evidence type="ECO:0000256" key="5">
    <source>
        <dbReference type="ARBA" id="ARBA00022015"/>
    </source>
</evidence>
<evidence type="ECO:0000256" key="4">
    <source>
        <dbReference type="ARBA" id="ARBA00009371"/>
    </source>
</evidence>
<dbReference type="InParanoid" id="A0A0G4FY69"/>
<evidence type="ECO:0000256" key="3">
    <source>
        <dbReference type="ARBA" id="ARBA00004186"/>
    </source>
</evidence>
<keyword evidence="7" id="KW-0970">Cilium biogenesis/degradation</keyword>
<comment type="subcellular location">
    <subcellularLocation>
        <location evidence="2">Cytoplasm</location>
        <location evidence="2">Cytoskeleton</location>
        <location evidence="2">Cilium basal body</location>
    </subcellularLocation>
    <subcellularLocation>
        <location evidence="1">Cytoplasm</location>
        <location evidence="1">Cytoskeleton</location>
        <location evidence="1">Microtubule organizing center</location>
        <location evidence="1">Centrosome</location>
        <location evidence="1">Centriole</location>
    </subcellularLocation>
    <subcellularLocation>
        <location evidence="3">Cytoplasm</location>
        <location evidence="3">Cytoskeleton</location>
        <location evidence="3">Spindle</location>
    </subcellularLocation>
</comment>
<keyword evidence="6" id="KW-0963">Cytoplasm</keyword>
<organism evidence="12 13">
    <name type="scientific">Vitrella brassicaformis (strain CCMP3155)</name>
    <dbReference type="NCBI Taxonomy" id="1169540"/>
    <lineage>
        <taxon>Eukaryota</taxon>
        <taxon>Sar</taxon>
        <taxon>Alveolata</taxon>
        <taxon>Colpodellida</taxon>
        <taxon>Vitrellaceae</taxon>
        <taxon>Vitrella</taxon>
    </lineage>
</organism>
<evidence type="ECO:0000256" key="11">
    <source>
        <dbReference type="SAM" id="MobiDB-lite"/>
    </source>
</evidence>
<dbReference type="Pfam" id="PF14933">
    <property type="entry name" value="CEP19"/>
    <property type="match status" value="1"/>
</dbReference>
<dbReference type="AlphaFoldDB" id="A0A0G4FY69"/>
<reference evidence="12 13" key="1">
    <citation type="submission" date="2014-11" db="EMBL/GenBank/DDBJ databases">
        <authorList>
            <person name="Zhu J."/>
            <person name="Qi W."/>
            <person name="Song R."/>
        </authorList>
    </citation>
    <scope>NUCLEOTIDE SEQUENCE [LARGE SCALE GENOMIC DNA]</scope>
</reference>
<dbReference type="GO" id="GO:0005814">
    <property type="term" value="C:centriole"/>
    <property type="evidence" value="ECO:0007669"/>
    <property type="project" value="UniProtKB-SubCell"/>
</dbReference>
<dbReference type="EMBL" id="CDMY01000524">
    <property type="protein sequence ID" value="CEM20295.1"/>
    <property type="molecule type" value="Genomic_DNA"/>
</dbReference>
<evidence type="ECO:0000313" key="12">
    <source>
        <dbReference type="EMBL" id="CEM20295.1"/>
    </source>
</evidence>